<dbReference type="InterPro" id="IPR011989">
    <property type="entry name" value="ARM-like"/>
</dbReference>
<dbReference type="RefSeq" id="WP_344031078.1">
    <property type="nucleotide sequence ID" value="NZ_BAAAOB010000001.1"/>
</dbReference>
<dbReference type="Gene3D" id="1.25.10.10">
    <property type="entry name" value="Leucine-rich Repeat Variant"/>
    <property type="match status" value="1"/>
</dbReference>
<name>A0ABP4XKX4_9MICO</name>
<dbReference type="Proteomes" id="UP001500851">
    <property type="component" value="Unassembled WGS sequence"/>
</dbReference>
<comment type="caution">
    <text evidence="1">The sequence shown here is derived from an EMBL/GenBank/DDBJ whole genome shotgun (WGS) entry which is preliminary data.</text>
</comment>
<organism evidence="1 2">
    <name type="scientific">Leucobacter iarius</name>
    <dbReference type="NCBI Taxonomy" id="333963"/>
    <lineage>
        <taxon>Bacteria</taxon>
        <taxon>Bacillati</taxon>
        <taxon>Actinomycetota</taxon>
        <taxon>Actinomycetes</taxon>
        <taxon>Micrococcales</taxon>
        <taxon>Microbacteriaceae</taxon>
        <taxon>Leucobacter</taxon>
    </lineage>
</organism>
<accession>A0ABP4XKX4</accession>
<reference evidence="2" key="1">
    <citation type="journal article" date="2019" name="Int. J. Syst. Evol. Microbiol.">
        <title>The Global Catalogue of Microorganisms (GCM) 10K type strain sequencing project: providing services to taxonomists for standard genome sequencing and annotation.</title>
        <authorList>
            <consortium name="The Broad Institute Genomics Platform"/>
            <consortium name="The Broad Institute Genome Sequencing Center for Infectious Disease"/>
            <person name="Wu L."/>
            <person name="Ma J."/>
        </authorList>
    </citation>
    <scope>NUCLEOTIDE SEQUENCE [LARGE SCALE GENOMIC DNA]</scope>
    <source>
        <strain evidence="2">JCM 14736</strain>
    </source>
</reference>
<sequence length="225" mass="23884">MNTQIPKTRLRADRLALALRASDPSARLQAALTAGTTPEPEFVAPLVARCGVEPDFSVRDMLTWALTRMPRELALPAVLAELDSPVALARSQALHTLSKFGDPATWSAIRTEFLHDADPDIARTAWRAAVAVAPEPAHAGLARELAAEFGRGDSETMRSLSRALVALGDAATVPVRDASRDPDPAIRIHALATARLLEDPDASFALDPADAGRMATAFSGSRGAH</sequence>
<gene>
    <name evidence="1" type="ORF">GCM10009768_14990</name>
</gene>
<dbReference type="EMBL" id="BAAAOB010000001">
    <property type="protein sequence ID" value="GAA1787029.1"/>
    <property type="molecule type" value="Genomic_DNA"/>
</dbReference>
<dbReference type="Pfam" id="PF13646">
    <property type="entry name" value="HEAT_2"/>
    <property type="match status" value="1"/>
</dbReference>
<dbReference type="InterPro" id="IPR016024">
    <property type="entry name" value="ARM-type_fold"/>
</dbReference>
<protein>
    <submittedName>
        <fullName evidence="1">HEAT repeat domain-containing protein</fullName>
    </submittedName>
</protein>
<evidence type="ECO:0000313" key="2">
    <source>
        <dbReference type="Proteomes" id="UP001500851"/>
    </source>
</evidence>
<keyword evidence="2" id="KW-1185">Reference proteome</keyword>
<dbReference type="SUPFAM" id="SSF48371">
    <property type="entry name" value="ARM repeat"/>
    <property type="match status" value="1"/>
</dbReference>
<proteinExistence type="predicted"/>
<evidence type="ECO:0000313" key="1">
    <source>
        <dbReference type="EMBL" id="GAA1787029.1"/>
    </source>
</evidence>